<feature type="transmembrane region" description="Helical" evidence="1">
    <location>
        <begin position="81"/>
        <end position="104"/>
    </location>
</feature>
<proteinExistence type="predicted"/>
<gene>
    <name evidence="2" type="ORF">JE024_35210</name>
</gene>
<name>A0ABS2V1W9_9ACTN</name>
<dbReference type="RefSeq" id="WP_205377913.1">
    <property type="nucleotide sequence ID" value="NZ_JAFEJA010000002.1"/>
</dbReference>
<feature type="transmembrane region" description="Helical" evidence="1">
    <location>
        <begin position="49"/>
        <end position="69"/>
    </location>
</feature>
<sequence>MPTVSPRGDRKPPDELERARLWLAGHGLGEIPPTAALARRLAVRQSCRLAGSLLLAGFILAVALVYTVSNDPATDPSGPSLPPSASLLLLTAVVAGLVAVQALLDRRVRRIDRQVAAALPRRAAHPVRVGWRAVLGRPRAALVAGTFAGAAALTAGALTSADPGVRYGAAVVLIALCGVAAVVLVQLRHVLTRPAVADDEASLTADVILRIEDARETATPTMVWCLPWYLPTAAAPGTAFGWWTVSWIVLIVVGAVVLVAANLADHRRGGLAAAHRERLVNP</sequence>
<reference evidence="2 3" key="1">
    <citation type="journal article" date="2016" name="Arch. Microbiol.">
        <title>Streptomyces zhihengii sp. nov., isolated from rhizospheric soil of Psammosilene tunicoides.</title>
        <authorList>
            <person name="Huang M.J."/>
            <person name="Fei J.J."/>
            <person name="Salam N."/>
            <person name="Kim C.J."/>
            <person name="Hozzein W.N."/>
            <person name="Xiao M."/>
            <person name="Huang H.Q."/>
            <person name="Li W.J."/>
        </authorList>
    </citation>
    <scope>NUCLEOTIDE SEQUENCE [LARGE SCALE GENOMIC DNA]</scope>
    <source>
        <strain evidence="2 3">YIM T102</strain>
    </source>
</reference>
<accession>A0ABS2V1W9</accession>
<dbReference type="Proteomes" id="UP000664109">
    <property type="component" value="Unassembled WGS sequence"/>
</dbReference>
<keyword evidence="1" id="KW-0812">Transmembrane</keyword>
<protein>
    <recommendedName>
        <fullName evidence="4">Integral membrane protein</fullName>
    </recommendedName>
</protein>
<keyword evidence="1" id="KW-1133">Transmembrane helix</keyword>
<evidence type="ECO:0008006" key="4">
    <source>
        <dbReference type="Google" id="ProtNLM"/>
    </source>
</evidence>
<feature type="transmembrane region" description="Helical" evidence="1">
    <location>
        <begin position="140"/>
        <end position="161"/>
    </location>
</feature>
<keyword evidence="1" id="KW-0472">Membrane</keyword>
<evidence type="ECO:0000313" key="2">
    <source>
        <dbReference type="EMBL" id="MBM9623839.1"/>
    </source>
</evidence>
<comment type="caution">
    <text evidence="2">The sequence shown here is derived from an EMBL/GenBank/DDBJ whole genome shotgun (WGS) entry which is preliminary data.</text>
</comment>
<keyword evidence="3" id="KW-1185">Reference proteome</keyword>
<organism evidence="2 3">
    <name type="scientific">Streptomyces zhihengii</name>
    <dbReference type="NCBI Taxonomy" id="1818004"/>
    <lineage>
        <taxon>Bacteria</taxon>
        <taxon>Bacillati</taxon>
        <taxon>Actinomycetota</taxon>
        <taxon>Actinomycetes</taxon>
        <taxon>Kitasatosporales</taxon>
        <taxon>Streptomycetaceae</taxon>
        <taxon>Streptomyces</taxon>
    </lineage>
</organism>
<feature type="transmembrane region" description="Helical" evidence="1">
    <location>
        <begin position="240"/>
        <end position="261"/>
    </location>
</feature>
<evidence type="ECO:0000313" key="3">
    <source>
        <dbReference type="Proteomes" id="UP000664109"/>
    </source>
</evidence>
<feature type="transmembrane region" description="Helical" evidence="1">
    <location>
        <begin position="167"/>
        <end position="185"/>
    </location>
</feature>
<evidence type="ECO:0000256" key="1">
    <source>
        <dbReference type="SAM" id="Phobius"/>
    </source>
</evidence>
<dbReference type="EMBL" id="JAFEJA010000002">
    <property type="protein sequence ID" value="MBM9623839.1"/>
    <property type="molecule type" value="Genomic_DNA"/>
</dbReference>